<evidence type="ECO:0000256" key="1">
    <source>
        <dbReference type="SAM" id="Phobius"/>
    </source>
</evidence>
<evidence type="ECO:0000313" key="3">
    <source>
        <dbReference type="Proteomes" id="UP000070578"/>
    </source>
</evidence>
<protein>
    <submittedName>
        <fullName evidence="2">O-antigen polymerase</fullName>
    </submittedName>
</protein>
<reference evidence="2 3" key="1">
    <citation type="submission" date="2016-02" db="EMBL/GenBank/DDBJ databases">
        <authorList>
            <person name="Wen L."/>
            <person name="He K."/>
            <person name="Yang H."/>
        </authorList>
    </citation>
    <scope>NUCLEOTIDE SEQUENCE [LARGE SCALE GENOMIC DNA]</scope>
    <source>
        <strain evidence="2">ShG14-8</strain>
    </source>
</reference>
<dbReference type="Proteomes" id="UP000070578">
    <property type="component" value="Unassembled WGS sequence"/>
</dbReference>
<feature type="transmembrane region" description="Helical" evidence="1">
    <location>
        <begin position="182"/>
        <end position="199"/>
    </location>
</feature>
<name>A0A139BWD8_9PROT</name>
<gene>
    <name evidence="2" type="ORF">AWT59_0555</name>
</gene>
<feature type="transmembrane region" description="Helical" evidence="1">
    <location>
        <begin position="155"/>
        <end position="175"/>
    </location>
</feature>
<keyword evidence="1" id="KW-0472">Membrane</keyword>
<dbReference type="AlphaFoldDB" id="A0A139BWD8"/>
<feature type="transmembrane region" description="Helical" evidence="1">
    <location>
        <begin position="124"/>
        <end position="143"/>
    </location>
</feature>
<keyword evidence="1" id="KW-0812">Transmembrane</keyword>
<feature type="transmembrane region" description="Helical" evidence="1">
    <location>
        <begin position="99"/>
        <end position="115"/>
    </location>
</feature>
<dbReference type="EMBL" id="LSLI01000008">
    <property type="protein sequence ID" value="KXS33252.1"/>
    <property type="molecule type" value="Genomic_DNA"/>
</dbReference>
<comment type="caution">
    <text evidence="2">The sequence shown here is derived from an EMBL/GenBank/DDBJ whole genome shotgun (WGS) entry which is preliminary data.</text>
</comment>
<reference evidence="2 3" key="2">
    <citation type="submission" date="2016-03" db="EMBL/GenBank/DDBJ databases">
        <title>New uncultured bacterium of the family Gallionellaceae from acid mine drainage: description and reconstruction of genome based on metagenomic analysis of microbial community.</title>
        <authorList>
            <person name="Kadnikov V."/>
            <person name="Ivasenko D."/>
            <person name="Beletsky A."/>
            <person name="Mardanov A."/>
            <person name="Danilova E."/>
            <person name="Pimenov N."/>
            <person name="Karnachuk O."/>
            <person name="Ravin N."/>
        </authorList>
    </citation>
    <scope>NUCLEOTIDE SEQUENCE [LARGE SCALE GENOMIC DNA]</scope>
    <source>
        <strain evidence="2">ShG14-8</strain>
    </source>
</reference>
<feature type="transmembrane region" description="Helical" evidence="1">
    <location>
        <begin position="67"/>
        <end position="87"/>
    </location>
</feature>
<sequence length="200" mass="22058">MKFPRFPSVSSFTGLEYIFGAVLICYPALLFLIRGGMNASLFLLTILSLYLLISRKAYKNKLDKADMAFSIAMASGLAAILLSQIYHHDLLARYFDSDARFLLAIPVLLALRHIGTKTLAIMQYAFPLGAIAALAAIIVNHPRGIIDASTSYMNHIHLGDMALLLGFLSLFSVNWVQTDRHIVKLLKIMGLIAGLFISVL</sequence>
<feature type="transmembrane region" description="Helical" evidence="1">
    <location>
        <begin position="39"/>
        <end position="55"/>
    </location>
</feature>
<evidence type="ECO:0000313" key="2">
    <source>
        <dbReference type="EMBL" id="KXS33252.1"/>
    </source>
</evidence>
<feature type="transmembrane region" description="Helical" evidence="1">
    <location>
        <begin position="12"/>
        <end position="33"/>
    </location>
</feature>
<organism evidence="2 3">
    <name type="scientific">Candidatus Gallionella acididurans</name>
    <dbReference type="NCBI Taxonomy" id="1796491"/>
    <lineage>
        <taxon>Bacteria</taxon>
        <taxon>Pseudomonadati</taxon>
        <taxon>Pseudomonadota</taxon>
        <taxon>Betaproteobacteria</taxon>
        <taxon>Nitrosomonadales</taxon>
        <taxon>Gallionellaceae</taxon>
        <taxon>Gallionella</taxon>
    </lineage>
</organism>
<proteinExistence type="predicted"/>
<accession>A0A139BWD8</accession>
<keyword evidence="1" id="KW-1133">Transmembrane helix</keyword>
<feature type="non-terminal residue" evidence="2">
    <location>
        <position position="200"/>
    </location>
</feature>